<organism evidence="7 8">
    <name type="scientific">Lachnoclostridium phytofermentans (strain ATCC 700394 / DSM 18823 / ISDg)</name>
    <name type="common">Clostridium phytofermentans</name>
    <dbReference type="NCBI Taxonomy" id="357809"/>
    <lineage>
        <taxon>Bacteria</taxon>
        <taxon>Bacillati</taxon>
        <taxon>Bacillota</taxon>
        <taxon>Clostridia</taxon>
        <taxon>Lachnospirales</taxon>
        <taxon>Lachnospiraceae</taxon>
    </lineage>
</organism>
<dbReference type="GO" id="GO:0003677">
    <property type="term" value="F:DNA binding"/>
    <property type="evidence" value="ECO:0007669"/>
    <property type="project" value="UniProtKB-KW"/>
</dbReference>
<feature type="active site" description="O-(5'-phospho-DNA)-serine intermediate" evidence="4">
    <location>
        <position position="11"/>
    </location>
</feature>
<dbReference type="Pfam" id="PF00239">
    <property type="entry name" value="Resolvase"/>
    <property type="match status" value="1"/>
</dbReference>
<dbReference type="PROSITE" id="PS51736">
    <property type="entry name" value="RECOMBINASES_3"/>
    <property type="match status" value="1"/>
</dbReference>
<name>A9KQ42_LACP7</name>
<dbReference type="InterPro" id="IPR006118">
    <property type="entry name" value="Recombinase_CS"/>
</dbReference>
<keyword evidence="8" id="KW-1185">Reference proteome</keyword>
<dbReference type="HOGENOM" id="CLU_010686_18_3_9"/>
<dbReference type="InterPro" id="IPR025827">
    <property type="entry name" value="Zn_ribbon_recom_dom"/>
</dbReference>
<gene>
    <name evidence="7" type="ordered locus">Cphy_2997</name>
</gene>
<dbReference type="PROSITE" id="PS00397">
    <property type="entry name" value="RECOMBINASES_1"/>
    <property type="match status" value="1"/>
</dbReference>
<evidence type="ECO:0000313" key="8">
    <source>
        <dbReference type="Proteomes" id="UP000000370"/>
    </source>
</evidence>
<proteinExistence type="predicted"/>
<dbReference type="Pfam" id="PF13408">
    <property type="entry name" value="Zn_ribbon_recom"/>
    <property type="match status" value="1"/>
</dbReference>
<dbReference type="InterPro" id="IPR050639">
    <property type="entry name" value="SSR_resolvase"/>
</dbReference>
<dbReference type="PANTHER" id="PTHR30461:SF23">
    <property type="entry name" value="DNA RECOMBINASE-RELATED"/>
    <property type="match status" value="1"/>
</dbReference>
<keyword evidence="1" id="KW-0229">DNA integration</keyword>
<keyword evidence="3" id="KW-0233">DNA recombination</keyword>
<dbReference type="GO" id="GO:0000150">
    <property type="term" value="F:DNA strand exchange activity"/>
    <property type="evidence" value="ECO:0007669"/>
    <property type="project" value="InterPro"/>
</dbReference>
<dbReference type="PROSITE" id="PS51737">
    <property type="entry name" value="RECOMBINASE_DNA_BIND"/>
    <property type="match status" value="1"/>
</dbReference>
<dbReference type="GO" id="GO:0015074">
    <property type="term" value="P:DNA integration"/>
    <property type="evidence" value="ECO:0007669"/>
    <property type="project" value="UniProtKB-KW"/>
</dbReference>
<dbReference type="InterPro" id="IPR011109">
    <property type="entry name" value="DNA_bind_recombinase_dom"/>
</dbReference>
<reference evidence="8" key="1">
    <citation type="submission" date="2007-11" db="EMBL/GenBank/DDBJ databases">
        <title>Complete genome sequence of Clostridium phytofermentans ISDg.</title>
        <authorList>
            <person name="Leschine S.B."/>
            <person name="Warnick T.A."/>
            <person name="Blanchard J.L."/>
            <person name="Schnell D.J."/>
            <person name="Petit E.L."/>
            <person name="LaTouf W.G."/>
            <person name="Copeland A."/>
            <person name="Lucas S."/>
            <person name="Lapidus A."/>
            <person name="Barry K."/>
            <person name="Glavina del Rio T."/>
            <person name="Dalin E."/>
            <person name="Tice H."/>
            <person name="Pitluck S."/>
            <person name="Kiss H."/>
            <person name="Brettin T."/>
            <person name="Bruce D."/>
            <person name="Detter J.C."/>
            <person name="Han C."/>
            <person name="Kuske C."/>
            <person name="Schmutz J."/>
            <person name="Larimer F."/>
            <person name="Land M."/>
            <person name="Hauser L."/>
            <person name="Kyrpides N."/>
            <person name="Kim E.A."/>
            <person name="Richardson P."/>
        </authorList>
    </citation>
    <scope>NUCLEOTIDE SEQUENCE [LARGE SCALE GENOMIC DNA]</scope>
    <source>
        <strain evidence="8">ATCC 700394 / DSM 18823 / ISDg</strain>
    </source>
</reference>
<evidence type="ECO:0000256" key="2">
    <source>
        <dbReference type="ARBA" id="ARBA00023125"/>
    </source>
</evidence>
<evidence type="ECO:0000313" key="7">
    <source>
        <dbReference type="EMBL" id="ABX43354.1"/>
    </source>
</evidence>
<feature type="domain" description="Recombinase" evidence="6">
    <location>
        <begin position="160"/>
        <end position="256"/>
    </location>
</feature>
<dbReference type="OrthoDB" id="9781670at2"/>
<dbReference type="Gene3D" id="3.40.50.1390">
    <property type="entry name" value="Resolvase, N-terminal catalytic domain"/>
    <property type="match status" value="1"/>
</dbReference>
<dbReference type="SUPFAM" id="SSF53041">
    <property type="entry name" value="Resolvase-like"/>
    <property type="match status" value="1"/>
</dbReference>
<dbReference type="Gene3D" id="3.90.1750.20">
    <property type="entry name" value="Putative Large Serine Recombinase, Chain B, Domain 2"/>
    <property type="match status" value="1"/>
</dbReference>
<evidence type="ECO:0000256" key="4">
    <source>
        <dbReference type="PROSITE-ProRule" id="PRU10137"/>
    </source>
</evidence>
<dbReference type="STRING" id="357809.Cphy_2997"/>
<feature type="domain" description="Resolvase/invertase-type recombinase catalytic" evidence="5">
    <location>
        <begin position="3"/>
        <end position="152"/>
    </location>
</feature>
<dbReference type="InterPro" id="IPR036162">
    <property type="entry name" value="Resolvase-like_N_sf"/>
</dbReference>
<dbReference type="EMBL" id="CP000885">
    <property type="protein sequence ID" value="ABX43354.1"/>
    <property type="molecule type" value="Genomic_DNA"/>
</dbReference>
<dbReference type="InterPro" id="IPR006119">
    <property type="entry name" value="Resolv_N"/>
</dbReference>
<evidence type="ECO:0000256" key="1">
    <source>
        <dbReference type="ARBA" id="ARBA00022908"/>
    </source>
</evidence>
<dbReference type="PANTHER" id="PTHR30461">
    <property type="entry name" value="DNA-INVERTASE FROM LAMBDOID PROPHAGE"/>
    <property type="match status" value="1"/>
</dbReference>
<dbReference type="KEGG" id="cpy:Cphy_2997"/>
<evidence type="ECO:0000259" key="5">
    <source>
        <dbReference type="PROSITE" id="PS51736"/>
    </source>
</evidence>
<keyword evidence="2" id="KW-0238">DNA-binding</keyword>
<dbReference type="Proteomes" id="UP000000370">
    <property type="component" value="Chromosome"/>
</dbReference>
<dbReference type="RefSeq" id="WP_012201005.1">
    <property type="nucleotide sequence ID" value="NC_010001.1"/>
</dbReference>
<dbReference type="InterPro" id="IPR038109">
    <property type="entry name" value="DNA_bind_recomb_sf"/>
</dbReference>
<dbReference type="AlphaFoldDB" id="A9KQ42"/>
<dbReference type="Pfam" id="PF07508">
    <property type="entry name" value="Recombinase"/>
    <property type="match status" value="1"/>
</dbReference>
<evidence type="ECO:0000256" key="3">
    <source>
        <dbReference type="ARBA" id="ARBA00023172"/>
    </source>
</evidence>
<dbReference type="SMART" id="SM00857">
    <property type="entry name" value="Resolvase"/>
    <property type="match status" value="1"/>
</dbReference>
<dbReference type="eggNOG" id="COG1961">
    <property type="taxonomic scope" value="Bacteria"/>
</dbReference>
<dbReference type="CDD" id="cd00338">
    <property type="entry name" value="Ser_Recombinase"/>
    <property type="match status" value="1"/>
</dbReference>
<sequence length="444" mass="53009">MIRVALYIRVSTEEQALHGFSLEAQREALTKYAKEHDMEITGVYIDEGITARKKYNRRKEFMRLIEGVKEKSFDLILFTKLDRWFRNISDYYKIQETLETYEVNWKTIFESYDTSTASGRLHINIMLSVAQDEADRTSERIRSVFENKIKNKEIVTGKQPYAYVINNKTIEVDEDKAELIRDIFKYYNDVRSVNATMKHMNQKYNLHKSYDFYRETLRTRKYTGDFRGVPDYYPQIISTDLFDSVQDSKSSYIRENQTMRLYIFSGLIQCKECGLKMNGMQTVTSANKFMTYRCRNAATYHRCSNRLSIREDKIELYLLNNIQLLYDTHVEKLRIQKKNKKKKHIDKSKIKLKLKKLKELYVNDLIDIDDYKKDYNEYMKILSEADLEDTAVTIQEDTEKIGIMIADNQLDTYNKLDRKNQRRFWRGIIKEIIIDNEHNIDVVF</sequence>
<accession>A9KQ42</accession>
<protein>
    <submittedName>
        <fullName evidence="7">Resolvase domain</fullName>
    </submittedName>
</protein>
<evidence type="ECO:0000259" key="6">
    <source>
        <dbReference type="PROSITE" id="PS51737"/>
    </source>
</evidence>